<sequence>MPRAFQLPKLNQGTDSGGSVQEPATVFPANSERTICKQEWAGAEEAKRQRCNTGKDAGREMPGAYARWDSHGCALNGSPAGQPLPLATW</sequence>
<name>A0A0F2LU48_SPOSC</name>
<dbReference type="AlphaFoldDB" id="A0A0F2LU48"/>
<organism evidence="2 3">
    <name type="scientific">Sporothrix schenckii 1099-18</name>
    <dbReference type="NCBI Taxonomy" id="1397361"/>
    <lineage>
        <taxon>Eukaryota</taxon>
        <taxon>Fungi</taxon>
        <taxon>Dikarya</taxon>
        <taxon>Ascomycota</taxon>
        <taxon>Pezizomycotina</taxon>
        <taxon>Sordariomycetes</taxon>
        <taxon>Sordariomycetidae</taxon>
        <taxon>Ophiostomatales</taxon>
        <taxon>Ophiostomataceae</taxon>
        <taxon>Sporothrix</taxon>
    </lineage>
</organism>
<gene>
    <name evidence="2" type="ORF">SPSK_05740</name>
</gene>
<dbReference type="GeneID" id="27667754"/>
<accession>A0A0F2LU48</accession>
<proteinExistence type="predicted"/>
<dbReference type="EMBL" id="AXCR01000012">
    <property type="protein sequence ID" value="KJR80389.1"/>
    <property type="molecule type" value="Genomic_DNA"/>
</dbReference>
<evidence type="ECO:0000313" key="3">
    <source>
        <dbReference type="Proteomes" id="UP000033710"/>
    </source>
</evidence>
<dbReference type="Proteomes" id="UP000033710">
    <property type="component" value="Unassembled WGS sequence"/>
</dbReference>
<reference evidence="2 3" key="1">
    <citation type="journal article" date="2014" name="BMC Genomics">
        <title>Comparative genomics of the major fungal agents of human and animal Sporotrichosis: Sporothrix schenckii and Sporothrix brasiliensis.</title>
        <authorList>
            <person name="Teixeira M.M."/>
            <person name="de Almeida L.G."/>
            <person name="Kubitschek-Barreira P."/>
            <person name="Alves F.L."/>
            <person name="Kioshima E.S."/>
            <person name="Abadio A.K."/>
            <person name="Fernandes L."/>
            <person name="Derengowski L.S."/>
            <person name="Ferreira K.S."/>
            <person name="Souza R.C."/>
            <person name="Ruiz J.C."/>
            <person name="de Andrade N.C."/>
            <person name="Paes H.C."/>
            <person name="Nicola A.M."/>
            <person name="Albuquerque P."/>
            <person name="Gerber A.L."/>
            <person name="Martins V.P."/>
            <person name="Peconick L.D."/>
            <person name="Neto A.V."/>
            <person name="Chaucanez C.B."/>
            <person name="Silva P.A."/>
            <person name="Cunha O.L."/>
            <person name="de Oliveira F.F."/>
            <person name="dos Santos T.C."/>
            <person name="Barros A.L."/>
            <person name="Soares M.A."/>
            <person name="de Oliveira L.M."/>
            <person name="Marini M.M."/>
            <person name="Villalobos-Duno H."/>
            <person name="Cunha M.M."/>
            <person name="de Hoog S."/>
            <person name="da Silveira J.F."/>
            <person name="Henrissat B."/>
            <person name="Nino-Vega G.A."/>
            <person name="Cisalpino P.S."/>
            <person name="Mora-Montes H.M."/>
            <person name="Almeida S.R."/>
            <person name="Stajich J.E."/>
            <person name="Lopes-Bezerra L.M."/>
            <person name="Vasconcelos A.T."/>
            <person name="Felipe M.S."/>
        </authorList>
    </citation>
    <scope>NUCLEOTIDE SEQUENCE [LARGE SCALE GENOMIC DNA]</scope>
    <source>
        <strain evidence="2 3">1099-18</strain>
    </source>
</reference>
<dbReference type="VEuPathDB" id="FungiDB:SPSK_05740"/>
<evidence type="ECO:0000256" key="1">
    <source>
        <dbReference type="SAM" id="MobiDB-lite"/>
    </source>
</evidence>
<protein>
    <submittedName>
        <fullName evidence="2">Uncharacterized protein</fullName>
    </submittedName>
</protein>
<dbReference type="KEGG" id="ssck:SPSK_05740"/>
<evidence type="ECO:0000313" key="2">
    <source>
        <dbReference type="EMBL" id="KJR80389.1"/>
    </source>
</evidence>
<feature type="compositionally biased region" description="Polar residues" evidence="1">
    <location>
        <begin position="9"/>
        <end position="19"/>
    </location>
</feature>
<comment type="caution">
    <text evidence="2">The sequence shown here is derived from an EMBL/GenBank/DDBJ whole genome shotgun (WGS) entry which is preliminary data.</text>
</comment>
<reference evidence="2 3" key="2">
    <citation type="journal article" date="2015" name="Eukaryot. Cell">
        <title>Asexual propagation of a virulent clone complex in a human and feline outbreak of sporotrichosis.</title>
        <authorList>
            <person name="Teixeira Mde M."/>
            <person name="Rodrigues A.M."/>
            <person name="Tsui C.K."/>
            <person name="de Almeida L.G."/>
            <person name="Van Diepeningen A.D."/>
            <person name="van den Ende B.G."/>
            <person name="Fernandes G.F."/>
            <person name="Kano R."/>
            <person name="Hamelin R.C."/>
            <person name="Lopes-Bezerra L.M."/>
            <person name="Vasconcelos A.T."/>
            <person name="de Hoog S."/>
            <person name="de Camargo Z.P."/>
            <person name="Felipe M.S."/>
        </authorList>
    </citation>
    <scope>NUCLEOTIDE SEQUENCE [LARGE SCALE GENOMIC DNA]</scope>
    <source>
        <strain evidence="2 3">1099-18</strain>
    </source>
</reference>
<dbReference type="RefSeq" id="XP_016583065.1">
    <property type="nucleotide sequence ID" value="XM_016732477.1"/>
</dbReference>
<feature type="region of interest" description="Disordered" evidence="1">
    <location>
        <begin position="1"/>
        <end position="24"/>
    </location>
</feature>